<evidence type="ECO:0000256" key="1">
    <source>
        <dbReference type="SAM" id="MobiDB-lite"/>
    </source>
</evidence>
<reference evidence="2 3" key="1">
    <citation type="submission" date="2019-08" db="EMBL/GenBank/DDBJ databases">
        <title>Draft genome sequences of two oriental melons (Cucumis melo L. var makuwa).</title>
        <authorList>
            <person name="Kwon S.-Y."/>
        </authorList>
    </citation>
    <scope>NUCLEOTIDE SEQUENCE [LARGE SCALE GENOMIC DNA]</scope>
    <source>
        <strain evidence="3">cv. SW 3</strain>
        <tissue evidence="2">Leaf</tissue>
    </source>
</reference>
<organism evidence="2 3">
    <name type="scientific">Cucumis melo var. makuwa</name>
    <name type="common">Oriental melon</name>
    <dbReference type="NCBI Taxonomy" id="1194695"/>
    <lineage>
        <taxon>Eukaryota</taxon>
        <taxon>Viridiplantae</taxon>
        <taxon>Streptophyta</taxon>
        <taxon>Embryophyta</taxon>
        <taxon>Tracheophyta</taxon>
        <taxon>Spermatophyta</taxon>
        <taxon>Magnoliopsida</taxon>
        <taxon>eudicotyledons</taxon>
        <taxon>Gunneridae</taxon>
        <taxon>Pentapetalae</taxon>
        <taxon>rosids</taxon>
        <taxon>fabids</taxon>
        <taxon>Cucurbitales</taxon>
        <taxon>Cucurbitaceae</taxon>
        <taxon>Benincaseae</taxon>
        <taxon>Cucumis</taxon>
    </lineage>
</organism>
<dbReference type="InterPro" id="IPR038765">
    <property type="entry name" value="Papain-like_cys_pep_sf"/>
</dbReference>
<dbReference type="AlphaFoldDB" id="A0A5A7UHX9"/>
<evidence type="ECO:0000313" key="2">
    <source>
        <dbReference type="EMBL" id="KAA0054167.1"/>
    </source>
</evidence>
<dbReference type="SUPFAM" id="SSF54001">
    <property type="entry name" value="Cysteine proteinases"/>
    <property type="match status" value="1"/>
</dbReference>
<protein>
    <recommendedName>
        <fullName evidence="4">Ubiquitin-like protease family profile domain-containing protein</fullName>
    </recommendedName>
</protein>
<dbReference type="Gene3D" id="3.40.395.10">
    <property type="entry name" value="Adenoviral Proteinase, Chain A"/>
    <property type="match status" value="1"/>
</dbReference>
<name>A0A5A7UHX9_CUCMM</name>
<comment type="caution">
    <text evidence="2">The sequence shown here is derived from an EMBL/GenBank/DDBJ whole genome shotgun (WGS) entry which is preliminary data.</text>
</comment>
<accession>A0A5A7UHX9</accession>
<evidence type="ECO:0000313" key="3">
    <source>
        <dbReference type="Proteomes" id="UP000321393"/>
    </source>
</evidence>
<dbReference type="OrthoDB" id="1676577at2759"/>
<dbReference type="PANTHER" id="PTHR33018:SF34">
    <property type="entry name" value="OS02G0472350 PROTEIN"/>
    <property type="match status" value="1"/>
</dbReference>
<dbReference type="EMBL" id="SSTE01008862">
    <property type="protein sequence ID" value="KAA0054167.1"/>
    <property type="molecule type" value="Genomic_DNA"/>
</dbReference>
<evidence type="ECO:0008006" key="4">
    <source>
        <dbReference type="Google" id="ProtNLM"/>
    </source>
</evidence>
<sequence length="426" mass="48280">MDRKGQILDEEMKEVVNLIDELVATQKTTNAFSEEDILTRTLGGKDHSGILRGVGKYVTKKKIKELEDELFKMKEKDDCLGNLKEESGMGSRKKPSMEGAENVNDLEDLSNNLESQKDVEDVIELNEEIKVNIAKDDEEVEGWNSVQVGVETKDHVVAWGTIIDSDVEGDNVKVAVDVVDGNCAILIPSEQGMYKMSQEVGSHILWPRDLVITDNIKMDYGEFTKDMTTFAPTLIQNAPVALRFLLRMVEHMGSAIQITTPYDVFGVRRKCCIMIESLKDFTSMRPIATACLDAYIMYLYTRMESSRTLKLYKFVDTGSISCENSKEERAQLLTARLLGTDYDQLLLIPYNFGNHWTLVVINLTKGAAFWINPLKNRIDPDVTEVVERSTSIIQIMKDSPYAYTQDDIDCIRFEWPEFVGKHVHCA</sequence>
<dbReference type="PANTHER" id="PTHR33018">
    <property type="entry name" value="OS10G0338966 PROTEIN-RELATED"/>
    <property type="match status" value="1"/>
</dbReference>
<dbReference type="Proteomes" id="UP000321393">
    <property type="component" value="Unassembled WGS sequence"/>
</dbReference>
<feature type="region of interest" description="Disordered" evidence="1">
    <location>
        <begin position="82"/>
        <end position="101"/>
    </location>
</feature>
<gene>
    <name evidence="2" type="ORF">E6C27_scaffold131G00960</name>
</gene>
<proteinExistence type="predicted"/>